<evidence type="ECO:0000313" key="2">
    <source>
        <dbReference type="Proteomes" id="UP000006732"/>
    </source>
</evidence>
<accession>A1ASP5</accession>
<organism evidence="1 2">
    <name type="scientific">Pelobacter propionicus (strain DSM 2379 / NBRC 103807 / OttBd1)</name>
    <dbReference type="NCBI Taxonomy" id="338966"/>
    <lineage>
        <taxon>Bacteria</taxon>
        <taxon>Pseudomonadati</taxon>
        <taxon>Thermodesulfobacteriota</taxon>
        <taxon>Desulfuromonadia</taxon>
        <taxon>Desulfuromonadales</taxon>
        <taxon>Desulfuromonadaceae</taxon>
        <taxon>Pelobacter</taxon>
    </lineage>
</organism>
<evidence type="ECO:0000313" key="1">
    <source>
        <dbReference type="EMBL" id="ABL00366.1"/>
    </source>
</evidence>
<dbReference type="HOGENOM" id="CLU_699897_0_0_7"/>
<dbReference type="KEGG" id="ppd:Ppro_2766"/>
<dbReference type="OrthoDB" id="6058735at2"/>
<dbReference type="EMBL" id="CP000482">
    <property type="protein sequence ID" value="ABL00366.1"/>
    <property type="molecule type" value="Genomic_DNA"/>
</dbReference>
<dbReference type="RefSeq" id="WP_011736615.1">
    <property type="nucleotide sequence ID" value="NC_008609.1"/>
</dbReference>
<reference evidence="1 2" key="1">
    <citation type="submission" date="2006-10" db="EMBL/GenBank/DDBJ databases">
        <title>Complete sequence of chromosome of Pelobacter propionicus DSM 2379.</title>
        <authorList>
            <consortium name="US DOE Joint Genome Institute"/>
            <person name="Copeland A."/>
            <person name="Lucas S."/>
            <person name="Lapidus A."/>
            <person name="Barry K."/>
            <person name="Detter J.C."/>
            <person name="Glavina del Rio T."/>
            <person name="Hammon N."/>
            <person name="Israni S."/>
            <person name="Dalin E."/>
            <person name="Tice H."/>
            <person name="Pitluck S."/>
            <person name="Saunders E."/>
            <person name="Brettin T."/>
            <person name="Bruce D."/>
            <person name="Han C."/>
            <person name="Tapia R."/>
            <person name="Schmutz J."/>
            <person name="Larimer F."/>
            <person name="Land M."/>
            <person name="Hauser L."/>
            <person name="Kyrpides N."/>
            <person name="Kim E."/>
            <person name="Lovley D."/>
            <person name="Richardson P."/>
        </authorList>
    </citation>
    <scope>NUCLEOTIDE SEQUENCE [LARGE SCALE GENOMIC DNA]</scope>
    <source>
        <strain evidence="2">DSM 2379 / NBRC 103807 / OttBd1</strain>
    </source>
</reference>
<protein>
    <recommendedName>
        <fullName evidence="3">Capsule polysaccharide biosynthesis</fullName>
    </recommendedName>
</protein>
<dbReference type="Proteomes" id="UP000006732">
    <property type="component" value="Chromosome"/>
</dbReference>
<proteinExistence type="predicted"/>
<dbReference type="AlphaFoldDB" id="A1ASP5"/>
<name>A1ASP5_PELPD</name>
<evidence type="ECO:0008006" key="3">
    <source>
        <dbReference type="Google" id="ProtNLM"/>
    </source>
</evidence>
<keyword evidence="2" id="KW-1185">Reference proteome</keyword>
<sequence length="394" mass="44510">MRFFSAFLRALGDNIPRIRGVPRLETIDFSRLPKVSKGLVPTYYLSRGAFFRHLLYSSIFHTVKHHSKLFEDTASVILQWGDYRLPRDMSRRRGLFSVAKLSRETVDVKLESDALKSSDGKEISGRKVIYAEHGWLPRSTYQLSSQGCNCRSHVTFESSKEYVRLVGGFEKLKRLKRNLVAGFGDVPVIHAHYVEQPFFLVAQQPKTGNDLVFLKSGASLGGSIQQGKFSTQLGQALIDYVESVPSSCRIIFAQHPGDFHRNRYRVNSCNTMIYAGHGPRTIDLVRHVNCRGVIAINSNILHEALLWQRPVLALGEMQAGPAVESPFSGKLQDFLRAGGKQSNCAELRDQYLAMLFAYQWTLSDLQEPLILREILRDVDGLVPCTVRREYGSCL</sequence>
<dbReference type="STRING" id="338966.Ppro_2766"/>
<gene>
    <name evidence="1" type="ordered locus">Ppro_2766</name>
</gene>